<dbReference type="AlphaFoldDB" id="A0A948RWY9"/>
<sequence length="172" mass="19732">MGQNREDTNVQEYLIPIIKNRSSKILKVWLEDYNLVNRVFGQQTDQEQAREELDKKLVNIAHQWNTYIKIYSLKGVHSFDLLIEPPMFSEKVRLKTYYDVLTDLLPDMINAAKTNRARGRLRMDQMIAVREIRERVVEIVNHSSCGIYLPACFQGGSPGSGKGGRGGKGRAY</sequence>
<dbReference type="Proteomes" id="UP000777784">
    <property type="component" value="Unassembled WGS sequence"/>
</dbReference>
<evidence type="ECO:0000313" key="1">
    <source>
        <dbReference type="EMBL" id="MBU2692385.1"/>
    </source>
</evidence>
<protein>
    <submittedName>
        <fullName evidence="1">Uncharacterized protein</fullName>
    </submittedName>
</protein>
<proteinExistence type="predicted"/>
<name>A0A948RWY9_UNCEI</name>
<comment type="caution">
    <text evidence="1">The sequence shown here is derived from an EMBL/GenBank/DDBJ whole genome shotgun (WGS) entry which is preliminary data.</text>
</comment>
<organism evidence="1 2">
    <name type="scientific">Eiseniibacteriota bacterium</name>
    <dbReference type="NCBI Taxonomy" id="2212470"/>
    <lineage>
        <taxon>Bacteria</taxon>
        <taxon>Candidatus Eiseniibacteriota</taxon>
    </lineage>
</organism>
<accession>A0A948RWY9</accession>
<gene>
    <name evidence="1" type="ORF">KJ970_15790</name>
</gene>
<dbReference type="EMBL" id="JAHJDP010000088">
    <property type="protein sequence ID" value="MBU2692385.1"/>
    <property type="molecule type" value="Genomic_DNA"/>
</dbReference>
<evidence type="ECO:0000313" key="2">
    <source>
        <dbReference type="Proteomes" id="UP000777784"/>
    </source>
</evidence>
<reference evidence="1" key="1">
    <citation type="submission" date="2021-05" db="EMBL/GenBank/DDBJ databases">
        <title>Energy efficiency and biological interactions define the core microbiome of deep oligotrophic groundwater.</title>
        <authorList>
            <person name="Mehrshad M."/>
            <person name="Lopez-Fernandez M."/>
            <person name="Bell E."/>
            <person name="Bernier-Latmani R."/>
            <person name="Bertilsson S."/>
            <person name="Dopson M."/>
        </authorList>
    </citation>
    <scope>NUCLEOTIDE SEQUENCE</scope>
    <source>
        <strain evidence="1">Modern_marine.mb.64</strain>
    </source>
</reference>